<evidence type="ECO:0000313" key="2">
    <source>
        <dbReference type="EMBL" id="TWF80451.1"/>
    </source>
</evidence>
<keyword evidence="3" id="KW-1185">Reference proteome</keyword>
<feature type="domain" description="FAD-binding FR-type" evidence="1">
    <location>
        <begin position="11"/>
        <end position="139"/>
    </location>
</feature>
<reference evidence="2 3" key="1">
    <citation type="submission" date="2019-06" db="EMBL/GenBank/DDBJ databases">
        <title>Sequencing the genomes of 1000 actinobacteria strains.</title>
        <authorList>
            <person name="Klenk H.-P."/>
        </authorList>
    </citation>
    <scope>NUCLEOTIDE SEQUENCE [LARGE SCALE GENOMIC DNA]</scope>
    <source>
        <strain evidence="2 3">DSM 45671</strain>
    </source>
</reference>
<dbReference type="InterPro" id="IPR017938">
    <property type="entry name" value="Riboflavin_synthase-like_b-brl"/>
</dbReference>
<dbReference type="Pfam" id="PF08021">
    <property type="entry name" value="FAD_binding_9"/>
    <property type="match status" value="1"/>
</dbReference>
<comment type="caution">
    <text evidence="2">The sequence shown here is derived from an EMBL/GenBank/DDBJ whole genome shotgun (WGS) entry which is preliminary data.</text>
</comment>
<dbReference type="InterPro" id="IPR007037">
    <property type="entry name" value="SIP_rossman_dom"/>
</dbReference>
<dbReference type="PROSITE" id="PS51384">
    <property type="entry name" value="FAD_FR"/>
    <property type="match status" value="1"/>
</dbReference>
<sequence length="267" mass="29455">MIPKLRLPQARTMITLEVRRRESLTPSFASLTLGGPALQDLIVAGGDQTVRLFFPREGQTALRMPTASNEAWMAQVLLMPKSVRPQVRNMTIRRARPAEDEIDIEFALHGDSPMSSWVRRVRPGDPAGIFDMGTTYRPPEYAQSQLLVGDETALPAILAIVDQAPPSLTAEVYLEVPTSADARDVVAPPGVRIHWFSRDDVPEQRPGAVVLEAVRHAAMPPGRVYAWIAGESRLATSVRRHLVNDRGVPKADISFAGYWRHGWSAPG</sequence>
<dbReference type="PANTHER" id="PTHR30157:SF0">
    <property type="entry name" value="NADPH-DEPENDENT FERRIC-CHELATE REDUCTASE"/>
    <property type="match status" value="1"/>
</dbReference>
<evidence type="ECO:0000313" key="3">
    <source>
        <dbReference type="Proteomes" id="UP000321261"/>
    </source>
</evidence>
<organism evidence="2 3">
    <name type="scientific">Pseudonocardia hierapolitana</name>
    <dbReference type="NCBI Taxonomy" id="1128676"/>
    <lineage>
        <taxon>Bacteria</taxon>
        <taxon>Bacillati</taxon>
        <taxon>Actinomycetota</taxon>
        <taxon>Actinomycetes</taxon>
        <taxon>Pseudonocardiales</taxon>
        <taxon>Pseudonocardiaceae</taxon>
        <taxon>Pseudonocardia</taxon>
    </lineage>
</organism>
<accession>A0A561T023</accession>
<dbReference type="Gene3D" id="3.40.50.80">
    <property type="entry name" value="Nucleotide-binding domain of ferredoxin-NADP reductase (FNR) module"/>
    <property type="match status" value="1"/>
</dbReference>
<evidence type="ECO:0000259" key="1">
    <source>
        <dbReference type="PROSITE" id="PS51384"/>
    </source>
</evidence>
<dbReference type="InterPro" id="IPR039261">
    <property type="entry name" value="FNR_nucleotide-bd"/>
</dbReference>
<dbReference type="InterPro" id="IPR017927">
    <property type="entry name" value="FAD-bd_FR_type"/>
</dbReference>
<protein>
    <submittedName>
        <fullName evidence="2">NADPH-dependent ferric siderophore reductase</fullName>
    </submittedName>
</protein>
<dbReference type="RefSeq" id="WP_147259122.1">
    <property type="nucleotide sequence ID" value="NZ_VIWU01000001.1"/>
</dbReference>
<proteinExistence type="predicted"/>
<dbReference type="Pfam" id="PF04954">
    <property type="entry name" value="SIP"/>
    <property type="match status" value="1"/>
</dbReference>
<dbReference type="CDD" id="cd06193">
    <property type="entry name" value="siderophore_interacting"/>
    <property type="match status" value="1"/>
</dbReference>
<dbReference type="GO" id="GO:0016491">
    <property type="term" value="F:oxidoreductase activity"/>
    <property type="evidence" value="ECO:0007669"/>
    <property type="project" value="InterPro"/>
</dbReference>
<dbReference type="InterPro" id="IPR013113">
    <property type="entry name" value="SIP_FAD-bd"/>
</dbReference>
<dbReference type="AlphaFoldDB" id="A0A561T023"/>
<gene>
    <name evidence="2" type="ORF">FHX44_116394</name>
</gene>
<dbReference type="PANTHER" id="PTHR30157">
    <property type="entry name" value="FERRIC REDUCTASE, NADPH-DEPENDENT"/>
    <property type="match status" value="1"/>
</dbReference>
<dbReference type="Proteomes" id="UP000321261">
    <property type="component" value="Unassembled WGS sequence"/>
</dbReference>
<dbReference type="OrthoDB" id="3291337at2"/>
<name>A0A561T023_9PSEU</name>
<dbReference type="SUPFAM" id="SSF63380">
    <property type="entry name" value="Riboflavin synthase domain-like"/>
    <property type="match status" value="1"/>
</dbReference>
<dbReference type="Gene3D" id="2.40.30.10">
    <property type="entry name" value="Translation factors"/>
    <property type="match status" value="1"/>
</dbReference>
<dbReference type="EMBL" id="VIWU01000001">
    <property type="protein sequence ID" value="TWF80451.1"/>
    <property type="molecule type" value="Genomic_DNA"/>
</dbReference>
<dbReference type="InterPro" id="IPR039374">
    <property type="entry name" value="SIP_fam"/>
</dbReference>